<reference evidence="1 2" key="1">
    <citation type="submission" date="2018-12" db="EMBL/GenBank/DDBJ databases">
        <authorList>
            <person name="Toschakov S.V."/>
        </authorList>
    </citation>
    <scope>NUCLEOTIDE SEQUENCE [LARGE SCALE GENOMIC DNA]</scope>
    <source>
        <strain evidence="1 2">GM2012</strain>
    </source>
</reference>
<evidence type="ECO:0008006" key="3">
    <source>
        <dbReference type="Google" id="ProtNLM"/>
    </source>
</evidence>
<sequence length="150" mass="16547">MDRPLVVIHERRGYWAGQLRARLHDRPARWRETRGTADLLLAASSSPVPIVILDLGDRPAEVLERLVRLSVSSPSSLVLALDPGDRPELRQPAREFGASAFWPGFAPPPRVAALVDRWLALARQRLSRVGRAALPEAEPDPADPMTLLAT</sequence>
<name>A0A432MIV3_9BACT</name>
<comment type="caution">
    <text evidence="1">The sequence shown here is derived from an EMBL/GenBank/DDBJ whole genome shotgun (WGS) entry which is preliminary data.</text>
</comment>
<dbReference type="AlphaFoldDB" id="A0A432MIV3"/>
<gene>
    <name evidence="1" type="ORF">TsocGM_13720</name>
</gene>
<dbReference type="EMBL" id="RYZH01000025">
    <property type="protein sequence ID" value="RUL87135.1"/>
    <property type="molecule type" value="Genomic_DNA"/>
</dbReference>
<protein>
    <recommendedName>
        <fullName evidence="3">Response regulator</fullName>
    </recommendedName>
</protein>
<organism evidence="1 2">
    <name type="scientific">Tautonia sociabilis</name>
    <dbReference type="NCBI Taxonomy" id="2080755"/>
    <lineage>
        <taxon>Bacteria</taxon>
        <taxon>Pseudomonadati</taxon>
        <taxon>Planctomycetota</taxon>
        <taxon>Planctomycetia</taxon>
        <taxon>Isosphaerales</taxon>
        <taxon>Isosphaeraceae</taxon>
        <taxon>Tautonia</taxon>
    </lineage>
</organism>
<dbReference type="OrthoDB" id="283366at2"/>
<dbReference type="RefSeq" id="WP_126726041.1">
    <property type="nucleotide sequence ID" value="NZ_RYZH01000025.1"/>
</dbReference>
<reference evidence="1 2" key="2">
    <citation type="submission" date="2019-01" db="EMBL/GenBank/DDBJ databases">
        <title>Tautonia sociabilis, a novel thermotolerant planctomycete of Isosphaeraceae family, isolated from a 4000 m deep subterranean habitat.</title>
        <authorList>
            <person name="Kovaleva O.L."/>
            <person name="Elcheninov A.G."/>
            <person name="Van Heerden E."/>
            <person name="Toshchakov S.V."/>
            <person name="Novikov A."/>
            <person name="Bonch-Osmolovskaya E.A."/>
            <person name="Kublanov I.V."/>
        </authorList>
    </citation>
    <scope>NUCLEOTIDE SEQUENCE [LARGE SCALE GENOMIC DNA]</scope>
    <source>
        <strain evidence="1 2">GM2012</strain>
    </source>
</reference>
<keyword evidence="2" id="KW-1185">Reference proteome</keyword>
<accession>A0A432MIV3</accession>
<evidence type="ECO:0000313" key="1">
    <source>
        <dbReference type="EMBL" id="RUL87135.1"/>
    </source>
</evidence>
<evidence type="ECO:0000313" key="2">
    <source>
        <dbReference type="Proteomes" id="UP000280296"/>
    </source>
</evidence>
<proteinExistence type="predicted"/>
<dbReference type="Proteomes" id="UP000280296">
    <property type="component" value="Unassembled WGS sequence"/>
</dbReference>